<dbReference type="Pfam" id="PF00328">
    <property type="entry name" value="His_Phos_2"/>
    <property type="match status" value="1"/>
</dbReference>
<keyword evidence="2" id="KW-1133">Transmembrane helix</keyword>
<proteinExistence type="inferred from homology"/>
<keyword evidence="3" id="KW-0732">Signal</keyword>
<dbReference type="InterPro" id="IPR029033">
    <property type="entry name" value="His_PPase_superfam"/>
</dbReference>
<reference evidence="4" key="1">
    <citation type="journal article" date="2020" name="Stud. Mycol.">
        <title>101 Dothideomycetes genomes: a test case for predicting lifestyles and emergence of pathogens.</title>
        <authorList>
            <person name="Haridas S."/>
            <person name="Albert R."/>
            <person name="Binder M."/>
            <person name="Bloem J."/>
            <person name="Labutti K."/>
            <person name="Salamov A."/>
            <person name="Andreopoulos B."/>
            <person name="Baker S."/>
            <person name="Barry K."/>
            <person name="Bills G."/>
            <person name="Bluhm B."/>
            <person name="Cannon C."/>
            <person name="Castanera R."/>
            <person name="Culley D."/>
            <person name="Daum C."/>
            <person name="Ezra D."/>
            <person name="Gonzalez J."/>
            <person name="Henrissat B."/>
            <person name="Kuo A."/>
            <person name="Liang C."/>
            <person name="Lipzen A."/>
            <person name="Lutzoni F."/>
            <person name="Magnuson J."/>
            <person name="Mondo S."/>
            <person name="Nolan M."/>
            <person name="Ohm R."/>
            <person name="Pangilinan J."/>
            <person name="Park H.-J."/>
            <person name="Ramirez L."/>
            <person name="Alfaro M."/>
            <person name="Sun H."/>
            <person name="Tritt A."/>
            <person name="Yoshinaga Y."/>
            <person name="Zwiers L.-H."/>
            <person name="Turgeon B."/>
            <person name="Goodwin S."/>
            <person name="Spatafora J."/>
            <person name="Crous P."/>
            <person name="Grigoriev I."/>
        </authorList>
    </citation>
    <scope>NUCLEOTIDE SEQUENCE</scope>
    <source>
        <strain evidence="4">HMLAC05119</strain>
    </source>
</reference>
<dbReference type="CDD" id="cd07061">
    <property type="entry name" value="HP_HAP_like"/>
    <property type="match status" value="1"/>
</dbReference>
<evidence type="ECO:0000313" key="4">
    <source>
        <dbReference type="EMBL" id="KAF1915125.1"/>
    </source>
</evidence>
<feature type="chain" id="PRO_5025464727" evidence="3">
    <location>
        <begin position="18"/>
        <end position="578"/>
    </location>
</feature>
<dbReference type="EMBL" id="ML979136">
    <property type="protein sequence ID" value="KAF1915125.1"/>
    <property type="molecule type" value="Genomic_DNA"/>
</dbReference>
<sequence>MLIIALSTLASAWLVGAQEVDSDLYHPHAAFAFVRSGERTPTLQDGTPVLTALGAQQMFTLGQNLRTRYISGNAPAGLGVQRIAGMSEDGLDNNQIMVQTSDQQHLISSAQAFMQGLYPPRNIANSNGTQGSAGGLLSNGSAIDYPLGGYQYANILSSGQHDPKSIYVAGSQNCPVAQRDAMMYYRTNKFQNTRAANQAFYSSLNVDWFEGNLNESTLDYINAMGIYDYLQYQYAHNSNVHRALANDSAFTGVYDKVRTLADEQAWYFYGNTSASSTDADNQAIPGKTLAASILGSFQKVIVDRMSPGNPTDMSYPLTFFFGEQEPIVSLVSLMMVDYMDYYFRSIPRFGSAMIFELFSRGANSTFPSTTNALWVRFHFHNGTDFDNGQLTAFPIFGNGPSRTDMSWKDFQDLMSRIMMSSIAEWCNACNSASLFCHGVDGPTSSLTSPSAHKSHSPISPAVGGVIGAIVTLAIAGLIFALAMLLGGLRFHRVQRHAKSELGGFKGSAKLASDPDLSLAKNAALPAGISFVPESNRWHERVGSWELRQKEFGGARQDTESMDGIAAIAAQPVQPEERV</sequence>
<keyword evidence="2" id="KW-0812">Transmembrane</keyword>
<dbReference type="PANTHER" id="PTHR11567:SF127">
    <property type="entry name" value="HISTIDINE ACID PHOSPHATASE"/>
    <property type="match status" value="1"/>
</dbReference>
<dbReference type="PANTHER" id="PTHR11567">
    <property type="entry name" value="ACID PHOSPHATASE-RELATED"/>
    <property type="match status" value="1"/>
</dbReference>
<dbReference type="Gene3D" id="3.40.50.1240">
    <property type="entry name" value="Phosphoglycerate mutase-like"/>
    <property type="match status" value="1"/>
</dbReference>
<comment type="similarity">
    <text evidence="1">Belongs to the histidine acid phosphatase family.</text>
</comment>
<name>A0A6A5QHT7_AMPQU</name>
<evidence type="ECO:0000313" key="5">
    <source>
        <dbReference type="Proteomes" id="UP000800096"/>
    </source>
</evidence>
<accession>A0A6A5QHT7</accession>
<evidence type="ECO:0000256" key="2">
    <source>
        <dbReference type="SAM" id="Phobius"/>
    </source>
</evidence>
<protein>
    <submittedName>
        <fullName evidence="4">Histidine phosphatase superfamily</fullName>
    </submittedName>
</protein>
<dbReference type="Proteomes" id="UP000800096">
    <property type="component" value="Unassembled WGS sequence"/>
</dbReference>
<dbReference type="SUPFAM" id="SSF53254">
    <property type="entry name" value="Phosphoglycerate mutase-like"/>
    <property type="match status" value="1"/>
</dbReference>
<dbReference type="InterPro" id="IPR000560">
    <property type="entry name" value="His_Pase_clade-2"/>
</dbReference>
<evidence type="ECO:0000256" key="1">
    <source>
        <dbReference type="ARBA" id="ARBA00005375"/>
    </source>
</evidence>
<keyword evidence="2" id="KW-0472">Membrane</keyword>
<gene>
    <name evidence="4" type="ORF">BDU57DRAFT_517953</name>
</gene>
<dbReference type="AlphaFoldDB" id="A0A6A5QHT7"/>
<evidence type="ECO:0000256" key="3">
    <source>
        <dbReference type="SAM" id="SignalP"/>
    </source>
</evidence>
<feature type="signal peptide" evidence="3">
    <location>
        <begin position="1"/>
        <end position="17"/>
    </location>
</feature>
<keyword evidence="5" id="KW-1185">Reference proteome</keyword>
<dbReference type="GO" id="GO:0016791">
    <property type="term" value="F:phosphatase activity"/>
    <property type="evidence" value="ECO:0007669"/>
    <property type="project" value="TreeGrafter"/>
</dbReference>
<feature type="transmembrane region" description="Helical" evidence="2">
    <location>
        <begin position="461"/>
        <end position="488"/>
    </location>
</feature>
<dbReference type="OrthoDB" id="258392at2759"/>
<dbReference type="InterPro" id="IPR050645">
    <property type="entry name" value="Histidine_acid_phosphatase"/>
</dbReference>
<organism evidence="4 5">
    <name type="scientific">Ampelomyces quisqualis</name>
    <name type="common">Powdery mildew agent</name>
    <dbReference type="NCBI Taxonomy" id="50730"/>
    <lineage>
        <taxon>Eukaryota</taxon>
        <taxon>Fungi</taxon>
        <taxon>Dikarya</taxon>
        <taxon>Ascomycota</taxon>
        <taxon>Pezizomycotina</taxon>
        <taxon>Dothideomycetes</taxon>
        <taxon>Pleosporomycetidae</taxon>
        <taxon>Pleosporales</taxon>
        <taxon>Pleosporineae</taxon>
        <taxon>Phaeosphaeriaceae</taxon>
        <taxon>Ampelomyces</taxon>
    </lineage>
</organism>